<dbReference type="STRING" id="42253.NITMOv2_3840"/>
<dbReference type="KEGG" id="nmv:NITMOv2_3840"/>
<gene>
    <name evidence="1" type="ORF">NITMOv2_3840</name>
</gene>
<dbReference type="PATRIC" id="fig|42253.5.peg.3784"/>
<sequence>MTSKSKETNRAARQQMMRYAACLIVISFSLLINACREEMPALISGTVWDTVNGQTVERVLTAQQVEALSIWLRNHTAGWRYCLVTPPAFNGFSISVKHADGKSSFLRLVYSDESKATMMAVYFNGSNMSEQPCAFRDFSPADIRSLRSAVAMRS</sequence>
<dbReference type="Proteomes" id="UP000069205">
    <property type="component" value="Chromosome"/>
</dbReference>
<evidence type="ECO:0000313" key="2">
    <source>
        <dbReference type="Proteomes" id="UP000069205"/>
    </source>
</evidence>
<organism evidence="1 2">
    <name type="scientific">Nitrospira moscoviensis</name>
    <dbReference type="NCBI Taxonomy" id="42253"/>
    <lineage>
        <taxon>Bacteria</taxon>
        <taxon>Pseudomonadati</taxon>
        <taxon>Nitrospirota</taxon>
        <taxon>Nitrospiria</taxon>
        <taxon>Nitrospirales</taxon>
        <taxon>Nitrospiraceae</taxon>
        <taxon>Nitrospira</taxon>
    </lineage>
</organism>
<dbReference type="AlphaFoldDB" id="A0A0K2GH98"/>
<reference evidence="1 2" key="1">
    <citation type="journal article" date="2015" name="Proc. Natl. Acad. Sci. U.S.A.">
        <title>Expanded metabolic versatility of ubiquitous nitrite-oxidizing bacteria from the genus Nitrospira.</title>
        <authorList>
            <person name="Koch H."/>
            <person name="Lucker S."/>
            <person name="Albertsen M."/>
            <person name="Kitzinger K."/>
            <person name="Herbold C."/>
            <person name="Spieck E."/>
            <person name="Nielsen P.H."/>
            <person name="Wagner M."/>
            <person name="Daims H."/>
        </authorList>
    </citation>
    <scope>NUCLEOTIDE SEQUENCE [LARGE SCALE GENOMIC DNA]</scope>
    <source>
        <strain evidence="1 2">NSP M-1</strain>
    </source>
</reference>
<evidence type="ECO:0000313" key="1">
    <source>
        <dbReference type="EMBL" id="ALA60229.1"/>
    </source>
</evidence>
<proteinExistence type="predicted"/>
<accession>A0A0K2GH98</accession>
<name>A0A0K2GH98_NITMO</name>
<protein>
    <submittedName>
        <fullName evidence="1">Uncharacterized protein</fullName>
    </submittedName>
</protein>
<dbReference type="EMBL" id="CP011801">
    <property type="protein sequence ID" value="ALA60229.1"/>
    <property type="molecule type" value="Genomic_DNA"/>
</dbReference>
<keyword evidence="2" id="KW-1185">Reference proteome</keyword>